<keyword evidence="1" id="KW-0677">Repeat</keyword>
<protein>
    <recommendedName>
        <fullName evidence="4">F-box domain-containing protein</fullName>
    </recommendedName>
</protein>
<name>A0AAU9JJM0_9CILI</name>
<feature type="domain" description="F-box" evidence="4">
    <location>
        <begin position="1"/>
        <end position="45"/>
    </location>
</feature>
<dbReference type="SUPFAM" id="SSF52047">
    <property type="entry name" value="RNI-like"/>
    <property type="match status" value="1"/>
</dbReference>
<dbReference type="InterPro" id="IPR002110">
    <property type="entry name" value="Ankyrin_rpt"/>
</dbReference>
<feature type="repeat" description="ANK" evidence="3">
    <location>
        <begin position="560"/>
        <end position="592"/>
    </location>
</feature>
<dbReference type="AlphaFoldDB" id="A0AAU9JJM0"/>
<dbReference type="PROSITE" id="PS50181">
    <property type="entry name" value="FBOX"/>
    <property type="match status" value="1"/>
</dbReference>
<dbReference type="SUPFAM" id="SSF48403">
    <property type="entry name" value="Ankyrin repeat"/>
    <property type="match status" value="1"/>
</dbReference>
<dbReference type="Gene3D" id="1.25.40.20">
    <property type="entry name" value="Ankyrin repeat-containing domain"/>
    <property type="match status" value="2"/>
</dbReference>
<evidence type="ECO:0000259" key="4">
    <source>
        <dbReference type="PROSITE" id="PS50181"/>
    </source>
</evidence>
<organism evidence="5 6">
    <name type="scientific">Blepharisma stoltei</name>
    <dbReference type="NCBI Taxonomy" id="1481888"/>
    <lineage>
        <taxon>Eukaryota</taxon>
        <taxon>Sar</taxon>
        <taxon>Alveolata</taxon>
        <taxon>Ciliophora</taxon>
        <taxon>Postciliodesmatophora</taxon>
        <taxon>Heterotrichea</taxon>
        <taxon>Heterotrichida</taxon>
        <taxon>Blepharismidae</taxon>
        <taxon>Blepharisma</taxon>
    </lineage>
</organism>
<dbReference type="PROSITE" id="PS50297">
    <property type="entry name" value="ANK_REP_REGION"/>
    <property type="match status" value="2"/>
</dbReference>
<dbReference type="PROSITE" id="PS50088">
    <property type="entry name" value="ANK_REPEAT"/>
    <property type="match status" value="2"/>
</dbReference>
<dbReference type="InterPro" id="IPR032675">
    <property type="entry name" value="LRR_dom_sf"/>
</dbReference>
<evidence type="ECO:0000256" key="2">
    <source>
        <dbReference type="ARBA" id="ARBA00023043"/>
    </source>
</evidence>
<keyword evidence="6" id="KW-1185">Reference proteome</keyword>
<dbReference type="Pfam" id="PF12796">
    <property type="entry name" value="Ank_2"/>
    <property type="match status" value="1"/>
</dbReference>
<dbReference type="InterPro" id="IPR036770">
    <property type="entry name" value="Ankyrin_rpt-contain_sf"/>
</dbReference>
<evidence type="ECO:0000313" key="5">
    <source>
        <dbReference type="EMBL" id="CAG9324315.1"/>
    </source>
</evidence>
<dbReference type="InterPro" id="IPR001810">
    <property type="entry name" value="F-box_dom"/>
</dbReference>
<dbReference type="EMBL" id="CAJZBQ010000036">
    <property type="protein sequence ID" value="CAG9324315.1"/>
    <property type="molecule type" value="Genomic_DNA"/>
</dbReference>
<evidence type="ECO:0000256" key="1">
    <source>
        <dbReference type="ARBA" id="ARBA00022737"/>
    </source>
</evidence>
<dbReference type="Gene3D" id="3.80.10.10">
    <property type="entry name" value="Ribonuclease Inhibitor"/>
    <property type="match status" value="1"/>
</dbReference>
<gene>
    <name evidence="5" type="ORF">BSTOLATCC_MIC36107</name>
</gene>
<reference evidence="5" key="1">
    <citation type="submission" date="2021-09" db="EMBL/GenBank/DDBJ databases">
        <authorList>
            <consortium name="AG Swart"/>
            <person name="Singh M."/>
            <person name="Singh A."/>
            <person name="Seah K."/>
            <person name="Emmerich C."/>
        </authorList>
    </citation>
    <scope>NUCLEOTIDE SEQUENCE</scope>
    <source>
        <strain evidence="5">ATCC30299</strain>
    </source>
</reference>
<dbReference type="Pfam" id="PF00646">
    <property type="entry name" value="F-box"/>
    <property type="match status" value="1"/>
</dbReference>
<dbReference type="PANTHER" id="PTHR24198">
    <property type="entry name" value="ANKYRIN REPEAT AND PROTEIN KINASE DOMAIN-CONTAINING PROTEIN"/>
    <property type="match status" value="1"/>
</dbReference>
<evidence type="ECO:0000256" key="3">
    <source>
        <dbReference type="PROSITE-ProRule" id="PRU00023"/>
    </source>
</evidence>
<dbReference type="PANTHER" id="PTHR24198:SF165">
    <property type="entry name" value="ANKYRIN REPEAT-CONTAINING PROTEIN-RELATED"/>
    <property type="match status" value="1"/>
</dbReference>
<dbReference type="SMART" id="SM00248">
    <property type="entry name" value="ANK"/>
    <property type="match status" value="6"/>
</dbReference>
<dbReference type="Proteomes" id="UP001162131">
    <property type="component" value="Unassembled WGS sequence"/>
</dbReference>
<comment type="caution">
    <text evidence="5">The sequence shown here is derived from an EMBL/GenBank/DDBJ whole genome shotgun (WGS) entry which is preliminary data.</text>
</comment>
<accession>A0AAU9JJM0</accession>
<keyword evidence="2 3" id="KW-0040">ANK repeat</keyword>
<evidence type="ECO:0000313" key="6">
    <source>
        <dbReference type="Proteomes" id="UP001162131"/>
    </source>
</evidence>
<sequence length="664" mass="76587">MNKIPSPILTIILSISGPFPNILRLAKVCKKWRNLISKAQHYVSFQGSLEPKFFPGSIDIRIALSKFLDGWKIFHLDLKNVYILDVDFLAKIIVSQPQMISLDLSNNKINLENFLLAIEELNVDLSYEGFLGKKNFILEVLKITNNKTNDLRFDLLVKIFPNLKQLYAGNTEISPYDLKVLIENSHKIEVLDISNCPKIDALDEFFFDLNINLKALTIKKLFISPTKSNSIAIELLKNKGLTVIDTTIGKLLHDFKTNDDTQRIENMLNQGLDVNLMSEIHNEDVSSYPQMEIIREIKNQELLMNLFRVLIRYGLDLSHHSHLFEKTLINSAINFDHKELLRILISNGADLCPVPYGELLEILRGRNDHHGFTSRVEISDLYEKPAATFSAHKGNWQICELFFEFGLEKIDFYKSKHCNPVCSAAVDGNIELFSYLIINKFPYYKCPQHRNYLLENYSIVEIAISEGYLKSAEIPLWMIYEASRFYTVHQHESQAIRLLEFIIHLDIKNQERKLLYSDRRLNMESIYYKPLMCLAIQYKSYKVLSWLLKNGFDINSEDEYGWTGFMLAADSGNYEILSYLYKHGAKIDKVNQRGQTSLHLAVENGHIEVVKELIRLKAHLSPTSNEKSTPLDFAMINQRTAIKDMLLAHGAVSGENLKKRCEMF</sequence>
<feature type="repeat" description="ANK" evidence="3">
    <location>
        <begin position="593"/>
        <end position="625"/>
    </location>
</feature>
<proteinExistence type="predicted"/>